<dbReference type="Pfam" id="PF13669">
    <property type="entry name" value="Glyoxalase_4"/>
    <property type="match status" value="1"/>
</dbReference>
<gene>
    <name evidence="4" type="ORF">ACFOGJ_09350</name>
</gene>
<keyword evidence="1" id="KW-0479">Metal-binding</keyword>
<feature type="chain" id="PRO_5045730537" evidence="2">
    <location>
        <begin position="28"/>
        <end position="208"/>
    </location>
</feature>
<sequence length="208" mass="22258">MREGVRRMARAAAILAVLCGGASLVAADDARAQGIPGMRGHDHTGITVPDMAQAVTFFTEVLGCAKAMSFGPFRDDTGSFMQDLLGVHPRAVIEEITLLRCGFGSNIELFKYTAPDQVDATPRNSDIGGYHIAFYVDDVAAAKAYLEGKGVATRLGPLPVEQGPAAGQTIMYFQAPWGLQFEAISYPDGMAYEKEAETILWSPKAPAE</sequence>
<evidence type="ECO:0000313" key="4">
    <source>
        <dbReference type="EMBL" id="MFC3227435.1"/>
    </source>
</evidence>
<dbReference type="RefSeq" id="WP_379899602.1">
    <property type="nucleotide sequence ID" value="NZ_JBHRTR010000023.1"/>
</dbReference>
<dbReference type="SUPFAM" id="SSF54593">
    <property type="entry name" value="Glyoxalase/Bleomycin resistance protein/Dihydroxybiphenyl dioxygenase"/>
    <property type="match status" value="1"/>
</dbReference>
<dbReference type="EMBL" id="JBHRTR010000023">
    <property type="protein sequence ID" value="MFC3227435.1"/>
    <property type="molecule type" value="Genomic_DNA"/>
</dbReference>
<evidence type="ECO:0000259" key="3">
    <source>
        <dbReference type="PROSITE" id="PS51819"/>
    </source>
</evidence>
<dbReference type="InterPro" id="IPR037523">
    <property type="entry name" value="VOC_core"/>
</dbReference>
<name>A0ABV7KYP0_9PROT</name>
<keyword evidence="2" id="KW-0732">Signal</keyword>
<feature type="signal peptide" evidence="2">
    <location>
        <begin position="1"/>
        <end position="27"/>
    </location>
</feature>
<dbReference type="PANTHER" id="PTHR43048">
    <property type="entry name" value="METHYLMALONYL-COA EPIMERASE"/>
    <property type="match status" value="1"/>
</dbReference>
<comment type="caution">
    <text evidence="4">The sequence shown here is derived from an EMBL/GenBank/DDBJ whole genome shotgun (WGS) entry which is preliminary data.</text>
</comment>
<feature type="domain" description="VOC" evidence="3">
    <location>
        <begin position="40"/>
        <end position="186"/>
    </location>
</feature>
<dbReference type="InterPro" id="IPR029068">
    <property type="entry name" value="Glyas_Bleomycin-R_OHBP_Dase"/>
</dbReference>
<reference evidence="5" key="1">
    <citation type="journal article" date="2019" name="Int. J. Syst. Evol. Microbiol.">
        <title>The Global Catalogue of Microorganisms (GCM) 10K type strain sequencing project: providing services to taxonomists for standard genome sequencing and annotation.</title>
        <authorList>
            <consortium name="The Broad Institute Genomics Platform"/>
            <consortium name="The Broad Institute Genome Sequencing Center for Infectious Disease"/>
            <person name="Wu L."/>
            <person name="Ma J."/>
        </authorList>
    </citation>
    <scope>NUCLEOTIDE SEQUENCE [LARGE SCALE GENOMIC DNA]</scope>
    <source>
        <strain evidence="5">KCTC 42964</strain>
    </source>
</reference>
<organism evidence="4 5">
    <name type="scientific">Marinibaculum pumilum</name>
    <dbReference type="NCBI Taxonomy" id="1766165"/>
    <lineage>
        <taxon>Bacteria</taxon>
        <taxon>Pseudomonadati</taxon>
        <taxon>Pseudomonadota</taxon>
        <taxon>Alphaproteobacteria</taxon>
        <taxon>Rhodospirillales</taxon>
        <taxon>Rhodospirillaceae</taxon>
        <taxon>Marinibaculum</taxon>
    </lineage>
</organism>
<dbReference type="Proteomes" id="UP001595528">
    <property type="component" value="Unassembled WGS sequence"/>
</dbReference>
<dbReference type="PROSITE" id="PS51819">
    <property type="entry name" value="VOC"/>
    <property type="match status" value="1"/>
</dbReference>
<evidence type="ECO:0000256" key="2">
    <source>
        <dbReference type="SAM" id="SignalP"/>
    </source>
</evidence>
<evidence type="ECO:0000313" key="5">
    <source>
        <dbReference type="Proteomes" id="UP001595528"/>
    </source>
</evidence>
<keyword evidence="5" id="KW-1185">Reference proteome</keyword>
<dbReference type="PANTHER" id="PTHR43048:SF6">
    <property type="entry name" value="BLR8189 PROTEIN"/>
    <property type="match status" value="1"/>
</dbReference>
<proteinExistence type="predicted"/>
<dbReference type="Gene3D" id="3.10.180.10">
    <property type="entry name" value="2,3-Dihydroxybiphenyl 1,2-Dioxygenase, domain 1"/>
    <property type="match status" value="1"/>
</dbReference>
<evidence type="ECO:0000256" key="1">
    <source>
        <dbReference type="ARBA" id="ARBA00022723"/>
    </source>
</evidence>
<accession>A0ABV7KYP0</accession>
<dbReference type="InterPro" id="IPR051785">
    <property type="entry name" value="MMCE/EMCE_epimerase"/>
</dbReference>
<protein>
    <submittedName>
        <fullName evidence="4">VOC family protein</fullName>
    </submittedName>
</protein>